<dbReference type="EMBL" id="JADMLG010000014">
    <property type="protein sequence ID" value="MBH0780219.1"/>
    <property type="molecule type" value="Genomic_DNA"/>
</dbReference>
<dbReference type="CDD" id="cd05233">
    <property type="entry name" value="SDR_c"/>
    <property type="match status" value="1"/>
</dbReference>
<dbReference type="PRINTS" id="PR00080">
    <property type="entry name" value="SDRFAMILY"/>
</dbReference>
<dbReference type="GO" id="GO:0016616">
    <property type="term" value="F:oxidoreductase activity, acting on the CH-OH group of donors, NAD or NADP as acceptor"/>
    <property type="evidence" value="ECO:0007669"/>
    <property type="project" value="TreeGrafter"/>
</dbReference>
<dbReference type="InterPro" id="IPR036291">
    <property type="entry name" value="NAD(P)-bd_dom_sf"/>
</dbReference>
<accession>A0A931IEW1</accession>
<evidence type="ECO:0000256" key="1">
    <source>
        <dbReference type="ARBA" id="ARBA00006484"/>
    </source>
</evidence>
<name>A0A931IEW1_9NOCA</name>
<gene>
    <name evidence="3" type="ORF">IT779_28505</name>
</gene>
<dbReference type="SUPFAM" id="SSF51735">
    <property type="entry name" value="NAD(P)-binding Rossmann-fold domains"/>
    <property type="match status" value="1"/>
</dbReference>
<protein>
    <submittedName>
        <fullName evidence="3">SDR family NAD(P)-dependent oxidoreductase</fullName>
    </submittedName>
</protein>
<comment type="caution">
    <text evidence="3">The sequence shown here is derived from an EMBL/GenBank/DDBJ whole genome shotgun (WGS) entry which is preliminary data.</text>
</comment>
<sequence>MSGRGILWGRGAVVVGGSSGIGFAVAAALARQGAGVVLNGRNEAAVERAANTLRMSGHRVLGVPGSAADESVAEKLIQTCVTTYGAVDVLVNCAGAPEPAGSSILSIKPWEWRALLDSHLTTVFNTCRVAAPLMVERGRGSIINTSSFAYLGDFGGTGYAAGKGAVTSLTLAMAAELREHGVRANIVCPGAKTRLSSGLDYEARILDLYRRGILDKVSMSGALDAPPAEYVAQLYLYLAGDRSAEVTGQIFIGAGGFIGRFNRPKTAVLGYRDHADAAPWTLPELHAMIGEPAPSTAAG</sequence>
<evidence type="ECO:0000313" key="4">
    <source>
        <dbReference type="Proteomes" id="UP000655751"/>
    </source>
</evidence>
<dbReference type="AlphaFoldDB" id="A0A931IEW1"/>
<reference evidence="3" key="1">
    <citation type="submission" date="2020-11" db="EMBL/GenBank/DDBJ databases">
        <title>Nocardia NEAU-351.nov., a novel actinomycete isolated from the cow dung.</title>
        <authorList>
            <person name="Zhang X."/>
        </authorList>
    </citation>
    <scope>NUCLEOTIDE SEQUENCE</scope>
    <source>
        <strain evidence="3">NEAU-351</strain>
    </source>
</reference>
<dbReference type="InterPro" id="IPR002347">
    <property type="entry name" value="SDR_fam"/>
</dbReference>
<dbReference type="RefSeq" id="WP_196152528.1">
    <property type="nucleotide sequence ID" value="NZ_JADMLG010000014.1"/>
</dbReference>
<evidence type="ECO:0000313" key="3">
    <source>
        <dbReference type="EMBL" id="MBH0780219.1"/>
    </source>
</evidence>
<dbReference type="PANTHER" id="PTHR42760">
    <property type="entry name" value="SHORT-CHAIN DEHYDROGENASES/REDUCTASES FAMILY MEMBER"/>
    <property type="match status" value="1"/>
</dbReference>
<dbReference type="Proteomes" id="UP000655751">
    <property type="component" value="Unassembled WGS sequence"/>
</dbReference>
<dbReference type="InterPro" id="IPR020904">
    <property type="entry name" value="Sc_DH/Rdtase_CS"/>
</dbReference>
<evidence type="ECO:0000256" key="2">
    <source>
        <dbReference type="RuleBase" id="RU000363"/>
    </source>
</evidence>
<proteinExistence type="inferred from homology"/>
<dbReference type="Gene3D" id="3.40.50.720">
    <property type="entry name" value="NAD(P)-binding Rossmann-like Domain"/>
    <property type="match status" value="1"/>
</dbReference>
<dbReference type="PRINTS" id="PR00081">
    <property type="entry name" value="GDHRDH"/>
</dbReference>
<dbReference type="Pfam" id="PF00106">
    <property type="entry name" value="adh_short"/>
    <property type="match status" value="1"/>
</dbReference>
<comment type="similarity">
    <text evidence="1 2">Belongs to the short-chain dehydrogenases/reductases (SDR) family.</text>
</comment>
<organism evidence="3 4">
    <name type="scientific">Nocardia bovistercoris</name>
    <dbReference type="NCBI Taxonomy" id="2785916"/>
    <lineage>
        <taxon>Bacteria</taxon>
        <taxon>Bacillati</taxon>
        <taxon>Actinomycetota</taxon>
        <taxon>Actinomycetes</taxon>
        <taxon>Mycobacteriales</taxon>
        <taxon>Nocardiaceae</taxon>
        <taxon>Nocardia</taxon>
    </lineage>
</organism>
<dbReference type="PROSITE" id="PS00061">
    <property type="entry name" value="ADH_SHORT"/>
    <property type="match status" value="1"/>
</dbReference>
<keyword evidence="4" id="KW-1185">Reference proteome</keyword>